<dbReference type="EMBL" id="SEWG01000002">
    <property type="protein sequence ID" value="RYU91342.1"/>
    <property type="molecule type" value="Genomic_DNA"/>
</dbReference>
<dbReference type="RefSeq" id="WP_129875601.1">
    <property type="nucleotide sequence ID" value="NZ_SEWG01000002.1"/>
</dbReference>
<evidence type="ECO:0000313" key="2">
    <source>
        <dbReference type="Proteomes" id="UP000293331"/>
    </source>
</evidence>
<organism evidence="1 2">
    <name type="scientific">Mucilaginibacter terrigena</name>
    <dbReference type="NCBI Taxonomy" id="2492395"/>
    <lineage>
        <taxon>Bacteria</taxon>
        <taxon>Pseudomonadati</taxon>
        <taxon>Bacteroidota</taxon>
        <taxon>Sphingobacteriia</taxon>
        <taxon>Sphingobacteriales</taxon>
        <taxon>Sphingobacteriaceae</taxon>
        <taxon>Mucilaginibacter</taxon>
    </lineage>
</organism>
<proteinExistence type="predicted"/>
<sequence>MNAEDPALSLFIDAVKMAEMNRFIDAINKFTEITHQYPDNHLADDAMFNAGLCHFHINSFNVAINMFRAVIANYPEATVYTYGNNKEFGKTAAKCHYAIINCYLGLAQPENAADELQKLSNYTDSYIESPIGEKIAFFDLAKTAIDTFSNLR</sequence>
<gene>
    <name evidence="1" type="ORF">EWM62_05215</name>
</gene>
<comment type="caution">
    <text evidence="1">The sequence shown here is derived from an EMBL/GenBank/DDBJ whole genome shotgun (WGS) entry which is preliminary data.</text>
</comment>
<dbReference type="SUPFAM" id="SSF48452">
    <property type="entry name" value="TPR-like"/>
    <property type="match status" value="1"/>
</dbReference>
<dbReference type="Proteomes" id="UP000293331">
    <property type="component" value="Unassembled WGS sequence"/>
</dbReference>
<protein>
    <submittedName>
        <fullName evidence="1">Tetratricopeptide repeat protein</fullName>
    </submittedName>
</protein>
<accession>A0A4Q5LPM9</accession>
<dbReference type="AlphaFoldDB" id="A0A4Q5LPM9"/>
<dbReference type="Gene3D" id="1.25.40.10">
    <property type="entry name" value="Tetratricopeptide repeat domain"/>
    <property type="match status" value="1"/>
</dbReference>
<dbReference type="Pfam" id="PF13174">
    <property type="entry name" value="TPR_6"/>
    <property type="match status" value="1"/>
</dbReference>
<evidence type="ECO:0000313" key="1">
    <source>
        <dbReference type="EMBL" id="RYU91342.1"/>
    </source>
</evidence>
<dbReference type="OrthoDB" id="793864at2"/>
<dbReference type="InterPro" id="IPR019734">
    <property type="entry name" value="TPR_rpt"/>
</dbReference>
<keyword evidence="2" id="KW-1185">Reference proteome</keyword>
<name>A0A4Q5LPM9_9SPHI</name>
<reference evidence="1 2" key="1">
    <citation type="submission" date="2019-02" db="EMBL/GenBank/DDBJ databases">
        <title>Bacterial novel species Mucilaginibacter sp. 17JY9-4 isolated from soil.</title>
        <authorList>
            <person name="Jung H.-Y."/>
        </authorList>
    </citation>
    <scope>NUCLEOTIDE SEQUENCE [LARGE SCALE GENOMIC DNA]</scope>
    <source>
        <strain evidence="1 2">17JY9-4</strain>
    </source>
</reference>
<dbReference type="InterPro" id="IPR011990">
    <property type="entry name" value="TPR-like_helical_dom_sf"/>
</dbReference>